<comment type="similarity">
    <text evidence="2">Belongs to the glycosyl hydrolase 3 family.</text>
</comment>
<dbReference type="GO" id="GO:0005975">
    <property type="term" value="P:carbohydrate metabolic process"/>
    <property type="evidence" value="ECO:0007669"/>
    <property type="project" value="InterPro"/>
</dbReference>
<dbReference type="InterPro" id="IPR001764">
    <property type="entry name" value="Glyco_hydro_3_N"/>
</dbReference>
<comment type="caution">
    <text evidence="7">The sequence shown here is derived from an EMBL/GenBank/DDBJ whole genome shotgun (WGS) entry which is preliminary data.</text>
</comment>
<name>A0A146G492_TERSA</name>
<evidence type="ECO:0000313" key="8">
    <source>
        <dbReference type="Proteomes" id="UP000076023"/>
    </source>
</evidence>
<dbReference type="PRINTS" id="PR00133">
    <property type="entry name" value="GLHYDRLASE3"/>
</dbReference>
<keyword evidence="5" id="KW-0326">Glycosidase</keyword>
<dbReference type="InterPro" id="IPR036962">
    <property type="entry name" value="Glyco_hydro_3_N_sf"/>
</dbReference>
<reference evidence="8" key="1">
    <citation type="journal article" date="2017" name="Genome Announc.">
        <title>Draft Genome Sequence of Terrimicrobium sacchariphilum NM-5T, a Facultative Anaerobic Soil Bacterium of the Class Spartobacteria.</title>
        <authorList>
            <person name="Qiu Y.L."/>
            <person name="Tourlousse D.M."/>
            <person name="Matsuura N."/>
            <person name="Ohashi A."/>
            <person name="Sekiguchi Y."/>
        </authorList>
    </citation>
    <scope>NUCLEOTIDE SEQUENCE [LARGE SCALE GENOMIC DNA]</scope>
    <source>
        <strain evidence="8">NM-5</strain>
    </source>
</reference>
<evidence type="ECO:0000256" key="2">
    <source>
        <dbReference type="ARBA" id="ARBA00005336"/>
    </source>
</evidence>
<feature type="domain" description="Glycoside hydrolase family 3 N-terminal" evidence="6">
    <location>
        <begin position="34"/>
        <end position="357"/>
    </location>
</feature>
<keyword evidence="4" id="KW-0378">Hydrolase</keyword>
<dbReference type="STRING" id="690879.TSACC_21028"/>
<proteinExistence type="inferred from homology"/>
<dbReference type="OrthoDB" id="9805821at2"/>
<dbReference type="GO" id="GO:0004563">
    <property type="term" value="F:beta-N-acetylhexosaminidase activity"/>
    <property type="evidence" value="ECO:0007669"/>
    <property type="project" value="UniProtKB-EC"/>
</dbReference>
<dbReference type="EC" id="3.2.1.52" evidence="3"/>
<dbReference type="InterPro" id="IPR017853">
    <property type="entry name" value="GH"/>
</dbReference>
<dbReference type="Pfam" id="PF00933">
    <property type="entry name" value="Glyco_hydro_3"/>
    <property type="match status" value="1"/>
</dbReference>
<accession>A0A146G492</accession>
<evidence type="ECO:0000259" key="6">
    <source>
        <dbReference type="Pfam" id="PF00933"/>
    </source>
</evidence>
<dbReference type="PANTHER" id="PTHR30480:SF13">
    <property type="entry name" value="BETA-HEXOSAMINIDASE"/>
    <property type="match status" value="1"/>
</dbReference>
<dbReference type="AlphaFoldDB" id="A0A146G492"/>
<dbReference type="RefSeq" id="WP_075078458.1">
    <property type="nucleotide sequence ID" value="NZ_BDCO01000002.1"/>
</dbReference>
<dbReference type="InParanoid" id="A0A146G492"/>
<dbReference type="Proteomes" id="UP000076023">
    <property type="component" value="Unassembled WGS sequence"/>
</dbReference>
<sequence>MSAAVIAEAGRNLIGQTGWNSQTWAEETLARLSLREKIGQTAQERINASTRFLGMSLEEWFERYPVGSVFCGGEIISGCGDTAESSRAAIQTLQAASRLPLLVSGDLESGAGAAVKGLTRMPSALALGATNDTDLAYEYGRWTALEGRQIGFTWTFAPVVDLLRNWLNPVVSNRGLGVSPRHVGRMASAVIRGVQDHGMAACAKHFPGDGVDFRDQHLVTSINSLSEAEWRETYLRVFAEVIQSGVHTIMSGHIALPWLEPLADGERPRPATVSHRVLGFLRDELEFDGVIVSDALEMAGFTGWGRYEDRIIEAFNAGIDVMLWPQIEYFDVMERAVMDGRVTEARLDESVRRILRLKARLGLPGAPLPGATTGGPIVLSDEARQTARKVAESSITLVRNEENILPLDPAKVRRVLLHCAVGLDEKSRDDLSTLVQDFRDRGVEVSLLQNGNCLDVISRERLGERWDAYIVVFSLQIHQLKNTVRPVGQIGEVMWTLQNAETVRPIVVSLGTPYLLQDMPFLKTLVNAYSPSTETQTALARTLWGEIPFSEFSPVDVGGEWHA</sequence>
<evidence type="ECO:0000256" key="4">
    <source>
        <dbReference type="ARBA" id="ARBA00022801"/>
    </source>
</evidence>
<gene>
    <name evidence="7" type="ORF">TSACC_21028</name>
</gene>
<dbReference type="PANTHER" id="PTHR30480">
    <property type="entry name" value="BETA-HEXOSAMINIDASE-RELATED"/>
    <property type="match status" value="1"/>
</dbReference>
<evidence type="ECO:0000256" key="3">
    <source>
        <dbReference type="ARBA" id="ARBA00012663"/>
    </source>
</evidence>
<dbReference type="Gene3D" id="3.20.20.300">
    <property type="entry name" value="Glycoside hydrolase, family 3, N-terminal domain"/>
    <property type="match status" value="1"/>
</dbReference>
<comment type="catalytic activity">
    <reaction evidence="1">
        <text>Hydrolysis of terminal non-reducing N-acetyl-D-hexosamine residues in N-acetyl-beta-D-hexosaminides.</text>
        <dbReference type="EC" id="3.2.1.52"/>
    </reaction>
</comment>
<keyword evidence="8" id="KW-1185">Reference proteome</keyword>
<evidence type="ECO:0000256" key="1">
    <source>
        <dbReference type="ARBA" id="ARBA00001231"/>
    </source>
</evidence>
<evidence type="ECO:0000313" key="7">
    <source>
        <dbReference type="EMBL" id="GAT32629.1"/>
    </source>
</evidence>
<dbReference type="GO" id="GO:0009254">
    <property type="term" value="P:peptidoglycan turnover"/>
    <property type="evidence" value="ECO:0007669"/>
    <property type="project" value="TreeGrafter"/>
</dbReference>
<protein>
    <recommendedName>
        <fullName evidence="3">beta-N-acetylhexosaminidase</fullName>
        <ecNumber evidence="3">3.2.1.52</ecNumber>
    </recommendedName>
</protein>
<organism evidence="7 8">
    <name type="scientific">Terrimicrobium sacchariphilum</name>
    <dbReference type="NCBI Taxonomy" id="690879"/>
    <lineage>
        <taxon>Bacteria</taxon>
        <taxon>Pseudomonadati</taxon>
        <taxon>Verrucomicrobiota</taxon>
        <taxon>Terrimicrobiia</taxon>
        <taxon>Terrimicrobiales</taxon>
        <taxon>Terrimicrobiaceae</taxon>
        <taxon>Terrimicrobium</taxon>
    </lineage>
</organism>
<dbReference type="InterPro" id="IPR050226">
    <property type="entry name" value="NagZ_Beta-hexosaminidase"/>
</dbReference>
<dbReference type="InterPro" id="IPR036881">
    <property type="entry name" value="Glyco_hydro_3_C_sf"/>
</dbReference>
<dbReference type="Gene3D" id="3.40.50.1700">
    <property type="entry name" value="Glycoside hydrolase family 3 C-terminal domain"/>
    <property type="match status" value="1"/>
</dbReference>
<dbReference type="SUPFAM" id="SSF51445">
    <property type="entry name" value="(Trans)glycosidases"/>
    <property type="match status" value="1"/>
</dbReference>
<evidence type="ECO:0000256" key="5">
    <source>
        <dbReference type="ARBA" id="ARBA00023295"/>
    </source>
</evidence>
<dbReference type="EMBL" id="BDCO01000002">
    <property type="protein sequence ID" value="GAT32629.1"/>
    <property type="molecule type" value="Genomic_DNA"/>
</dbReference>